<evidence type="ECO:0000256" key="1">
    <source>
        <dbReference type="ARBA" id="ARBA00000085"/>
    </source>
</evidence>
<dbReference type="EMBL" id="BAABIK010000048">
    <property type="protein sequence ID" value="GAA4957706.1"/>
    <property type="molecule type" value="Genomic_DNA"/>
</dbReference>
<evidence type="ECO:0000259" key="9">
    <source>
        <dbReference type="PROSITE" id="PS50112"/>
    </source>
</evidence>
<dbReference type="InterPro" id="IPR013767">
    <property type="entry name" value="PAS_fold"/>
</dbReference>
<dbReference type="PROSITE" id="PS50112">
    <property type="entry name" value="PAS"/>
    <property type="match status" value="2"/>
</dbReference>
<dbReference type="NCBIfam" id="TIGR00229">
    <property type="entry name" value="sensory_box"/>
    <property type="match status" value="2"/>
</dbReference>
<keyword evidence="10" id="KW-0547">Nucleotide-binding</keyword>
<evidence type="ECO:0000313" key="11">
    <source>
        <dbReference type="Proteomes" id="UP001499993"/>
    </source>
</evidence>
<accession>A0ABP9GZL4</accession>
<dbReference type="Gene3D" id="3.30.450.20">
    <property type="entry name" value="PAS domain"/>
    <property type="match status" value="2"/>
</dbReference>
<evidence type="ECO:0000256" key="5">
    <source>
        <dbReference type="ARBA" id="ARBA00022679"/>
    </source>
</evidence>
<feature type="domain" description="PAS" evidence="9">
    <location>
        <begin position="27"/>
        <end position="89"/>
    </location>
</feature>
<proteinExistence type="predicted"/>
<dbReference type="SMART" id="SM00065">
    <property type="entry name" value="GAF"/>
    <property type="match status" value="1"/>
</dbReference>
<comment type="subcellular location">
    <subcellularLocation>
        <location evidence="2">Cell membrane</location>
    </subcellularLocation>
</comment>
<dbReference type="InterPro" id="IPR036890">
    <property type="entry name" value="HATPase_C_sf"/>
</dbReference>
<dbReference type="InterPro" id="IPR003018">
    <property type="entry name" value="GAF"/>
</dbReference>
<dbReference type="SMART" id="SM00388">
    <property type="entry name" value="HisKA"/>
    <property type="match status" value="1"/>
</dbReference>
<keyword evidence="5" id="KW-0808">Transferase</keyword>
<comment type="catalytic activity">
    <reaction evidence="1">
        <text>ATP + protein L-histidine = ADP + protein N-phospho-L-histidine.</text>
        <dbReference type="EC" id="2.7.13.3"/>
    </reaction>
</comment>
<organism evidence="10 11">
    <name type="scientific">Streptomonospora halophila</name>
    <dbReference type="NCBI Taxonomy" id="427369"/>
    <lineage>
        <taxon>Bacteria</taxon>
        <taxon>Bacillati</taxon>
        <taxon>Actinomycetota</taxon>
        <taxon>Actinomycetes</taxon>
        <taxon>Streptosporangiales</taxon>
        <taxon>Nocardiopsidaceae</taxon>
        <taxon>Streptomonospora</taxon>
    </lineage>
</organism>
<protein>
    <recommendedName>
        <fullName evidence="3">histidine kinase</fullName>
        <ecNumber evidence="3">2.7.13.3</ecNumber>
    </recommendedName>
</protein>
<dbReference type="PROSITE" id="PS50109">
    <property type="entry name" value="HIS_KIN"/>
    <property type="match status" value="1"/>
</dbReference>
<dbReference type="CDD" id="cd00082">
    <property type="entry name" value="HisKA"/>
    <property type="match status" value="1"/>
</dbReference>
<dbReference type="InterPro" id="IPR029016">
    <property type="entry name" value="GAF-like_dom_sf"/>
</dbReference>
<evidence type="ECO:0000256" key="7">
    <source>
        <dbReference type="ARBA" id="ARBA00023012"/>
    </source>
</evidence>
<dbReference type="SMART" id="SM00387">
    <property type="entry name" value="HATPase_c"/>
    <property type="match status" value="1"/>
</dbReference>
<dbReference type="CDD" id="cd00130">
    <property type="entry name" value="PAS"/>
    <property type="match status" value="1"/>
</dbReference>
<dbReference type="SUPFAM" id="SSF55781">
    <property type="entry name" value="GAF domain-like"/>
    <property type="match status" value="1"/>
</dbReference>
<feature type="domain" description="PAS" evidence="9">
    <location>
        <begin position="307"/>
        <end position="352"/>
    </location>
</feature>
<dbReference type="InterPro" id="IPR036097">
    <property type="entry name" value="HisK_dim/P_sf"/>
</dbReference>
<dbReference type="InterPro" id="IPR004358">
    <property type="entry name" value="Sig_transdc_His_kin-like_C"/>
</dbReference>
<comment type="caution">
    <text evidence="10">The sequence shown here is derived from an EMBL/GenBank/DDBJ whole genome shotgun (WGS) entry which is preliminary data.</text>
</comment>
<keyword evidence="7" id="KW-0902">Two-component regulatory system</keyword>
<keyword evidence="11" id="KW-1185">Reference proteome</keyword>
<evidence type="ECO:0000313" key="10">
    <source>
        <dbReference type="EMBL" id="GAA4957706.1"/>
    </source>
</evidence>
<dbReference type="InterPro" id="IPR003594">
    <property type="entry name" value="HATPase_dom"/>
</dbReference>
<dbReference type="PRINTS" id="PR00344">
    <property type="entry name" value="BCTRLSENSOR"/>
</dbReference>
<dbReference type="InterPro" id="IPR035965">
    <property type="entry name" value="PAS-like_dom_sf"/>
</dbReference>
<dbReference type="PANTHER" id="PTHR43711:SF1">
    <property type="entry name" value="HISTIDINE KINASE 1"/>
    <property type="match status" value="1"/>
</dbReference>
<dbReference type="InterPro" id="IPR050736">
    <property type="entry name" value="Sensor_HK_Regulatory"/>
</dbReference>
<reference evidence="11" key="1">
    <citation type="journal article" date="2019" name="Int. J. Syst. Evol. Microbiol.">
        <title>The Global Catalogue of Microorganisms (GCM) 10K type strain sequencing project: providing services to taxonomists for standard genome sequencing and annotation.</title>
        <authorList>
            <consortium name="The Broad Institute Genomics Platform"/>
            <consortium name="The Broad Institute Genome Sequencing Center for Infectious Disease"/>
            <person name="Wu L."/>
            <person name="Ma J."/>
        </authorList>
    </citation>
    <scope>NUCLEOTIDE SEQUENCE [LARGE SCALE GENOMIC DNA]</scope>
    <source>
        <strain evidence="11">JCM 18123</strain>
    </source>
</reference>
<dbReference type="Gene3D" id="1.10.287.130">
    <property type="match status" value="1"/>
</dbReference>
<dbReference type="Pfam" id="PF00989">
    <property type="entry name" value="PAS"/>
    <property type="match status" value="2"/>
</dbReference>
<dbReference type="InterPro" id="IPR003661">
    <property type="entry name" value="HisK_dim/P_dom"/>
</dbReference>
<name>A0ABP9GZL4_9ACTN</name>
<keyword evidence="4" id="KW-0597">Phosphoprotein</keyword>
<dbReference type="Proteomes" id="UP001499993">
    <property type="component" value="Unassembled WGS sequence"/>
</dbReference>
<dbReference type="InterPro" id="IPR005467">
    <property type="entry name" value="His_kinase_dom"/>
</dbReference>
<dbReference type="SUPFAM" id="SSF55874">
    <property type="entry name" value="ATPase domain of HSP90 chaperone/DNA topoisomerase II/histidine kinase"/>
    <property type="match status" value="1"/>
</dbReference>
<dbReference type="Pfam" id="PF13185">
    <property type="entry name" value="GAF_2"/>
    <property type="match status" value="1"/>
</dbReference>
<dbReference type="InterPro" id="IPR000014">
    <property type="entry name" value="PAS"/>
</dbReference>
<keyword evidence="6" id="KW-0418">Kinase</keyword>
<evidence type="ECO:0000256" key="2">
    <source>
        <dbReference type="ARBA" id="ARBA00004236"/>
    </source>
</evidence>
<dbReference type="Pfam" id="PF02518">
    <property type="entry name" value="HATPase_c"/>
    <property type="match status" value="1"/>
</dbReference>
<evidence type="ECO:0000259" key="8">
    <source>
        <dbReference type="PROSITE" id="PS50109"/>
    </source>
</evidence>
<dbReference type="SUPFAM" id="SSF47384">
    <property type="entry name" value="Homodimeric domain of signal transducing histidine kinase"/>
    <property type="match status" value="1"/>
</dbReference>
<dbReference type="PANTHER" id="PTHR43711">
    <property type="entry name" value="TWO-COMPONENT HISTIDINE KINASE"/>
    <property type="match status" value="1"/>
</dbReference>
<dbReference type="Pfam" id="PF00512">
    <property type="entry name" value="HisKA"/>
    <property type="match status" value="1"/>
</dbReference>
<dbReference type="Gene3D" id="3.30.450.40">
    <property type="match status" value="1"/>
</dbReference>
<gene>
    <name evidence="10" type="ORF">GCM10023224_49570</name>
</gene>
<dbReference type="SUPFAM" id="SSF55785">
    <property type="entry name" value="PYP-like sensor domain (PAS domain)"/>
    <property type="match status" value="2"/>
</dbReference>
<dbReference type="GO" id="GO:0005524">
    <property type="term" value="F:ATP binding"/>
    <property type="evidence" value="ECO:0007669"/>
    <property type="project" value="UniProtKB-KW"/>
</dbReference>
<evidence type="ECO:0000256" key="3">
    <source>
        <dbReference type="ARBA" id="ARBA00012438"/>
    </source>
</evidence>
<evidence type="ECO:0000256" key="4">
    <source>
        <dbReference type="ARBA" id="ARBA00022553"/>
    </source>
</evidence>
<dbReference type="EC" id="2.7.13.3" evidence="3"/>
<dbReference type="Gene3D" id="3.30.565.10">
    <property type="entry name" value="Histidine kinase-like ATPase, C-terminal domain"/>
    <property type="match status" value="1"/>
</dbReference>
<feature type="domain" description="Histidine kinase" evidence="8">
    <location>
        <begin position="412"/>
        <end position="629"/>
    </location>
</feature>
<keyword evidence="10" id="KW-0067">ATP-binding</keyword>
<evidence type="ECO:0000256" key="6">
    <source>
        <dbReference type="ARBA" id="ARBA00022777"/>
    </source>
</evidence>
<dbReference type="SMART" id="SM00091">
    <property type="entry name" value="PAS"/>
    <property type="match status" value="2"/>
</dbReference>
<sequence>MANRSGGRGWHYVEVAPDHFAPSADAVLACAADAIVAVDTDLRVVLWNPAAERMFGWTSAEVAGRPLPIVPDELTAEHHAILERVRAGGPVSIVSRRLRRDGSVVDVRIDSSSLLDGRGRPAGWISVFHTYEEIGAVQSHMTERARLVRRLTDVVADINADLDLDAVLDRIAHSLTELTGADAGGFALIEDDQLRLVSLTQLSDHLRGYQAPLESSLFGELLRSGKTVLLATDDTRSLDDLIWADLEGLHTIALGVSNVQGRPYGALYALYSRRKVGHVELELLELLAAHAGVALGNAMAYREIVRQRAHEHAVVDSSADGIAVLGASGLVRKWNRSAAELTGYAMADAVGRHPPFPLPARQGENIRHRLDNGRWLEILITDIPETGERVVDFRDITEAKALEEEKDLFLATAGHELRTPITVVQGFASTLVRRWEQLDDEARRSAVDTIAERSGTLAQLVENLLLGSDAREAELKTGNAPFDLERLLRDCATAFQPFSTRHTLELELPDLMPFAVGDAAATDVVIGQLLENAFKYSPEGGRIVLRAAVEGHCVAMSVEDEGVGVQPGDEERIFGRFVQGEAGDRRRFGGIGLGLYIARRLARAQGGEVTAQALDGHGTRMRFTLRSAQVGGPGEPENPGQ</sequence>